<accession>A0A1R0H550</accession>
<dbReference type="GO" id="GO:0043539">
    <property type="term" value="F:protein serine/threonine kinase activator activity"/>
    <property type="evidence" value="ECO:0007669"/>
    <property type="project" value="TreeGrafter"/>
</dbReference>
<dbReference type="GO" id="GO:0008270">
    <property type="term" value="F:zinc ion binding"/>
    <property type="evidence" value="ECO:0007669"/>
    <property type="project" value="UniProtKB-KW"/>
</dbReference>
<keyword evidence="8" id="KW-1185">Reference proteome</keyword>
<dbReference type="Proteomes" id="UP000187455">
    <property type="component" value="Unassembled WGS sequence"/>
</dbReference>
<evidence type="ECO:0000313" key="7">
    <source>
        <dbReference type="EMBL" id="OLY84289.1"/>
    </source>
</evidence>
<feature type="compositionally biased region" description="Basic and acidic residues" evidence="5">
    <location>
        <begin position="353"/>
        <end position="369"/>
    </location>
</feature>
<dbReference type="GO" id="GO:0031431">
    <property type="term" value="C:Dbf4-dependent protein kinase complex"/>
    <property type="evidence" value="ECO:0007669"/>
    <property type="project" value="TreeGrafter"/>
</dbReference>
<feature type="region of interest" description="Disordered" evidence="5">
    <location>
        <begin position="480"/>
        <end position="502"/>
    </location>
</feature>
<dbReference type="STRING" id="133383.A0A1R0H550"/>
<keyword evidence="1" id="KW-0479">Metal-binding</keyword>
<evidence type="ECO:0000259" key="6">
    <source>
        <dbReference type="PROSITE" id="PS51265"/>
    </source>
</evidence>
<evidence type="ECO:0000256" key="2">
    <source>
        <dbReference type="ARBA" id="ARBA00022771"/>
    </source>
</evidence>
<dbReference type="OrthoDB" id="21380at2759"/>
<dbReference type="AlphaFoldDB" id="A0A1R0H550"/>
<dbReference type="GO" id="GO:0003676">
    <property type="term" value="F:nucleic acid binding"/>
    <property type="evidence" value="ECO:0007669"/>
    <property type="project" value="InterPro"/>
</dbReference>
<feature type="region of interest" description="Disordered" evidence="5">
    <location>
        <begin position="353"/>
        <end position="395"/>
    </location>
</feature>
<sequence>MANRKLHFQTSLSQRVENNISKQPEFKIENISPAFSTISGSNTSSNSNSAIPIQRKTSIMFDSSRSNYHRRIEPATPQRKFTSSLAMNILPRPPQIQSSIASQNILDSSSLKIPNNCSQISPHPAIKIPINDSSQSKLPITDSTPSRSKDVQRAKLQEWVVAYRTAFPSFHFYFDDINENLKRNLSASVKTLAATVESFFSVNEVTHVIVSDETSLLISKGKLSSVSNVVLASQKFNVKIWSVDKLQNRILRFLLPSHQNQNLKNNSILGKRNLSEIIQAEKMSTNGSNSNNGSSGINFYYFKHNYVLAEDSSYMFKPILMNDYKNPEEGCDYPWPKLYYVPKGRCPFIKYDHSTSEKDSDSDSGKEELSVDDSQSQLDSIENNQSPRKKKKKDFQEDSAIIEVMGDERSINNKDKELLRAVGSTMIVDSVASGANATPFITSTSTISRQFPTDRISQKTLVSSVQKNRVDQLSRLEQPITPDKYYSNPNNINSSVTPSERKVRNAPRFRIPNTAPVGLMKKKTPSTRQPAASRPGYCENCKAKYEDMLEHIQSSSHRSFASTASNWVELDNLLNSVQRKFISSPSVEDDNVQTLSYMINSNTRNNHLYNFMNYNSNDIKNNLQKRTSYNDLNASNTQSNIKFLRGVNSLSNINGTLDNPITIFESSARSSSDNSPLVSNGINQMNQRTTQVPCFSQIFNATPSWESNISNDQFPTNQIKSDNRSRNDVSQNLGISGLTHAPIYNTPMRQYQNEDLSTYSSNRTISSILPNSNFDWYKNSNTINRNSGGQPLNIGLQINDMPYNTPVNMDFTNNMSSTVINSRVLRSSNENMVNMCPLGHQTPTKIQIGNRGQLLQQHLTQSGSSLFAAQQTKSWSSAGDNLSNFNNGGPASWATGISPSVSKIIHHNDNNSSLGLDVDGSTSY</sequence>
<dbReference type="GO" id="GO:0010571">
    <property type="term" value="P:positive regulation of nuclear cell cycle DNA replication"/>
    <property type="evidence" value="ECO:0007669"/>
    <property type="project" value="TreeGrafter"/>
</dbReference>
<protein>
    <submittedName>
        <fullName evidence="7">Sporulation-specific protein 6</fullName>
    </submittedName>
</protein>
<evidence type="ECO:0000256" key="1">
    <source>
        <dbReference type="ARBA" id="ARBA00022723"/>
    </source>
</evidence>
<feature type="compositionally biased region" description="Polar residues" evidence="5">
    <location>
        <begin position="487"/>
        <end position="498"/>
    </location>
</feature>
<dbReference type="InterPro" id="IPR006572">
    <property type="entry name" value="Znf_DBF"/>
</dbReference>
<dbReference type="SMART" id="SM00586">
    <property type="entry name" value="ZnF_DBF"/>
    <property type="match status" value="1"/>
</dbReference>
<dbReference type="InterPro" id="IPR036420">
    <property type="entry name" value="BRCT_dom_sf"/>
</dbReference>
<dbReference type="PANTHER" id="PTHR15375">
    <property type="entry name" value="ACTIVATOR OF S-PHASE KINASE-RELATED"/>
    <property type="match status" value="1"/>
</dbReference>
<evidence type="ECO:0000256" key="5">
    <source>
        <dbReference type="SAM" id="MobiDB-lite"/>
    </source>
</evidence>
<organism evidence="7 8">
    <name type="scientific">Smittium mucronatum</name>
    <dbReference type="NCBI Taxonomy" id="133383"/>
    <lineage>
        <taxon>Eukaryota</taxon>
        <taxon>Fungi</taxon>
        <taxon>Fungi incertae sedis</taxon>
        <taxon>Zoopagomycota</taxon>
        <taxon>Kickxellomycotina</taxon>
        <taxon>Harpellomycetes</taxon>
        <taxon>Harpellales</taxon>
        <taxon>Legeriomycetaceae</taxon>
        <taxon>Smittium</taxon>
    </lineage>
</organism>
<evidence type="ECO:0000313" key="8">
    <source>
        <dbReference type="Proteomes" id="UP000187455"/>
    </source>
</evidence>
<gene>
    <name evidence="7" type="ORF">AYI68_g1551</name>
</gene>
<proteinExistence type="predicted"/>
<feature type="domain" description="DBF4-type" evidence="6">
    <location>
        <begin position="531"/>
        <end position="580"/>
    </location>
</feature>
<name>A0A1R0H550_9FUNG</name>
<dbReference type="GO" id="GO:1901987">
    <property type="term" value="P:regulation of cell cycle phase transition"/>
    <property type="evidence" value="ECO:0007669"/>
    <property type="project" value="TreeGrafter"/>
</dbReference>
<dbReference type="Pfam" id="PF08630">
    <property type="entry name" value="Dfp1_Him1_M"/>
    <property type="match status" value="1"/>
</dbReference>
<dbReference type="PROSITE" id="PS51265">
    <property type="entry name" value="ZF_DBF4"/>
    <property type="match status" value="1"/>
</dbReference>
<dbReference type="Pfam" id="PF07535">
    <property type="entry name" value="zf-DBF"/>
    <property type="match status" value="1"/>
</dbReference>
<dbReference type="PANTHER" id="PTHR15375:SF26">
    <property type="entry name" value="PROTEIN CHIFFON"/>
    <property type="match status" value="1"/>
</dbReference>
<dbReference type="InterPro" id="IPR038545">
    <property type="entry name" value="Znf_DBF_sf"/>
</dbReference>
<evidence type="ECO:0000256" key="4">
    <source>
        <dbReference type="PROSITE-ProRule" id="PRU00600"/>
    </source>
</evidence>
<reference evidence="7 8" key="1">
    <citation type="journal article" date="2016" name="Mol. Biol. Evol.">
        <title>Genome-Wide Survey of Gut Fungi (Harpellales) Reveals the First Horizontally Transferred Ubiquitin Gene from a Mosquito Host.</title>
        <authorList>
            <person name="Wang Y."/>
            <person name="White M.M."/>
            <person name="Kvist S."/>
            <person name="Moncalvo J.M."/>
        </authorList>
    </citation>
    <scope>NUCLEOTIDE SEQUENCE [LARGE SCALE GENOMIC DNA]</scope>
    <source>
        <strain evidence="7 8">ALG-7-W6</strain>
    </source>
</reference>
<evidence type="ECO:0000256" key="3">
    <source>
        <dbReference type="ARBA" id="ARBA00022833"/>
    </source>
</evidence>
<dbReference type="Gene3D" id="3.40.50.10190">
    <property type="entry name" value="BRCT domain"/>
    <property type="match status" value="1"/>
</dbReference>
<dbReference type="FunFam" id="6.10.250.3410:FF:000001">
    <property type="entry name" value="Protein DBF4 homolog A"/>
    <property type="match status" value="1"/>
</dbReference>
<comment type="caution">
    <text evidence="7">The sequence shown here is derived from an EMBL/GenBank/DDBJ whole genome shotgun (WGS) entry which is preliminary data.</text>
</comment>
<keyword evidence="2 4" id="KW-0863">Zinc-finger</keyword>
<dbReference type="Gene3D" id="6.10.250.3410">
    <property type="entry name" value="DBF zinc finger"/>
    <property type="match status" value="1"/>
</dbReference>
<keyword evidence="3" id="KW-0862">Zinc</keyword>
<dbReference type="InterPro" id="IPR051590">
    <property type="entry name" value="Replication_Regulatory_Kinase"/>
</dbReference>
<dbReference type="InterPro" id="IPR013939">
    <property type="entry name" value="Regulatory_Dfp1/Him1"/>
</dbReference>
<dbReference type="EMBL" id="LSSL01000548">
    <property type="protein sequence ID" value="OLY84289.1"/>
    <property type="molecule type" value="Genomic_DNA"/>
</dbReference>